<accession>A0ACC2EJY0</accession>
<gene>
    <name evidence="1" type="ORF">O6H91_02G114800</name>
</gene>
<evidence type="ECO:0000313" key="1">
    <source>
        <dbReference type="EMBL" id="KAJ7566702.1"/>
    </source>
</evidence>
<evidence type="ECO:0000313" key="2">
    <source>
        <dbReference type="Proteomes" id="UP001162992"/>
    </source>
</evidence>
<sequence length="1289" mass="135874">MAGPPGPAAAPPLLLLHQEEDRTPYHGGGAGGKLRSGRSASVATRRNALPYDRPPVGRHASAGPQAAAQLSKGVRAADSRVPTSERGKQAAWLAGGLVGSASRALANGASFLFSSLFRRRSGAMIDNEPNAAAEGMQPDKADASVSRIEFDAEDIGHELYIEREANMEKQEVLKEPHVKEIETLLRQRIFSREQYNRFIELLETKVIDKSNGSEQPEGQPMKVARSYQGDFEAATAACTDMQKGIKVSRSSPEHVEAGTVANTDMHKGIEEKNVDGEEDDGSKSDLVKGYSLLNGTNEDHEDLSPVEVAKEYMDKRLFHKSGSSLPFRTPVNKEGMTAAFGSFSHGASNAPDTRLFTNENRIQLLLSGRASPLIPVSLGSSYVQSTCNQAKRKDLLAGVKRDASSRWIPYHISVTRDQEIFKKQKSSVLESGLTSTGLVRRTRHKTFSSADQDGRFARHFCSVAPPLAMLASPAEVSSILSPDVPTEEGRTLVATHDEKDETRKRSGASSFIPVKSSETARKILEALERMTSPAKEKLLDEEIVHARSRLSSEALPVIPSEDDQTSMQCIDFHHSNVSHGSPSSLLLGDKPFPDKPIEVPIKNVPLPKKGKGKLKAASSLSLDLPKPSAPFSWSASGLGASNSVAEGIDAELRGLIDNQKVEQIKSIPGIAVSDSCVSEDWSSDIKEDAHVVAPQGSNSFPLSTIVSTKYSSASTALVNETSSHSIPISSLKSGTFGSLATAMTHVEHTSLGSISGFTFPLPSQSRAYLDSLPTPKPMPSPSFQASPVTTLLPPTFLQPSMAARTVTTKGSNYSAMPVFSGEQINTEISSVSRSSTNLDMLSNNTGIATLIVDGTARQQSVSESTVRFVAFDVTSGVSLSVPPASRLGSSASSAPSLDSTSSRLSESLPSVSLAGSPSITDVIAGSSSNKIYSITPAPAFGDSKTSSIRLSKSAATVSSNGTETVSPVSDGFTNRKSLIVPSSVSIGQNSPFASVDASVSGNSNLGMPIPTGNLSSPVVCTSGSSLSFLGNSARFRIGATACDTPGLEVDTTVAGPTVSRSTFGTSIQDAASLCSVSSSTISCSSGALTGNHADCGMPRTSVSMTFSETTTSGDASSLFSFGSRTTPAFCESPLGLPISNHALGTPTSLIHAYSAEQGSSLGNYKSEKISEVSTMASSCLYTFGAQETPTFKFGAQSSSLLSNGQSPATHGTSSFILGAPSNISATSMQPGFTFGAQPTVKIANKFTLEQNLFSHPGQEAGLDFSGGEKTERTIRKFIKAKRTGFQRGK</sequence>
<dbReference type="EMBL" id="CM055093">
    <property type="protein sequence ID" value="KAJ7566702.1"/>
    <property type="molecule type" value="Genomic_DNA"/>
</dbReference>
<comment type="caution">
    <text evidence="1">The sequence shown here is derived from an EMBL/GenBank/DDBJ whole genome shotgun (WGS) entry which is preliminary data.</text>
</comment>
<proteinExistence type="predicted"/>
<reference evidence="2" key="1">
    <citation type="journal article" date="2024" name="Proc. Natl. Acad. Sci. U.S.A.">
        <title>Extraordinary preservation of gene collinearity over three hundred million years revealed in homosporous lycophytes.</title>
        <authorList>
            <person name="Li C."/>
            <person name="Wickell D."/>
            <person name="Kuo L.Y."/>
            <person name="Chen X."/>
            <person name="Nie B."/>
            <person name="Liao X."/>
            <person name="Peng D."/>
            <person name="Ji J."/>
            <person name="Jenkins J."/>
            <person name="Williams M."/>
            <person name="Shu S."/>
            <person name="Plott C."/>
            <person name="Barry K."/>
            <person name="Rajasekar S."/>
            <person name="Grimwood J."/>
            <person name="Han X."/>
            <person name="Sun S."/>
            <person name="Hou Z."/>
            <person name="He W."/>
            <person name="Dai G."/>
            <person name="Sun C."/>
            <person name="Schmutz J."/>
            <person name="Leebens-Mack J.H."/>
            <person name="Li F.W."/>
            <person name="Wang L."/>
        </authorList>
    </citation>
    <scope>NUCLEOTIDE SEQUENCE [LARGE SCALE GENOMIC DNA]</scope>
    <source>
        <strain evidence="2">cv. PW_Plant_1</strain>
    </source>
</reference>
<organism evidence="1 2">
    <name type="scientific">Diphasiastrum complanatum</name>
    <name type="common">Issler's clubmoss</name>
    <name type="synonym">Lycopodium complanatum</name>
    <dbReference type="NCBI Taxonomy" id="34168"/>
    <lineage>
        <taxon>Eukaryota</taxon>
        <taxon>Viridiplantae</taxon>
        <taxon>Streptophyta</taxon>
        <taxon>Embryophyta</taxon>
        <taxon>Tracheophyta</taxon>
        <taxon>Lycopodiopsida</taxon>
        <taxon>Lycopodiales</taxon>
        <taxon>Lycopodiaceae</taxon>
        <taxon>Lycopodioideae</taxon>
        <taxon>Diphasiastrum</taxon>
    </lineage>
</organism>
<dbReference type="Proteomes" id="UP001162992">
    <property type="component" value="Chromosome 2"/>
</dbReference>
<keyword evidence="2" id="KW-1185">Reference proteome</keyword>
<name>A0ACC2EJY0_DIPCM</name>
<protein>
    <submittedName>
        <fullName evidence="1">Uncharacterized protein</fullName>
    </submittedName>
</protein>